<keyword evidence="1" id="KW-0732">Signal</keyword>
<sequence>MTLTIKCFFLIISIVFVCSSYHEANAQILNIERSRVSQDTVNYLTGKVGANFSMFNRNAGKNNPNNYLQLTFTGDLAYISGKHSYLLLNYYNYLLVNYDSRELRNTVASTGYSHLRANLHRKRKLSYELFAQAQADKARGLELRTLLGGGVRLALLRENDFTLYFGTGVMHEHEEWEKPEQDQILVVSDLPKSTNYISAKAKLSEHISTDGIAYYQVGYDRIIDDFRNRISGDVSLNFKVNSKFSFRTNFNCVFEDEPIVPVTRFVYAISNGVQVNF</sequence>
<comment type="caution">
    <text evidence="2">The sequence shown here is derived from an EMBL/GenBank/DDBJ whole genome shotgun (WGS) entry which is preliminary data.</text>
</comment>
<dbReference type="RefSeq" id="WP_187065596.1">
    <property type="nucleotide sequence ID" value="NZ_JACRVF010000001.1"/>
</dbReference>
<gene>
    <name evidence="2" type="ORF">H8S84_01955</name>
</gene>
<accession>A0A923N6W1</accession>
<proteinExistence type="predicted"/>
<feature type="chain" id="PRO_5037596221" evidence="1">
    <location>
        <begin position="27"/>
        <end position="277"/>
    </location>
</feature>
<dbReference type="InterPro" id="IPR007433">
    <property type="entry name" value="DUF481"/>
</dbReference>
<organism evidence="2 3">
    <name type="scientific">Pontibacter cellulosilyticus</name>
    <dbReference type="NCBI Taxonomy" id="1720253"/>
    <lineage>
        <taxon>Bacteria</taxon>
        <taxon>Pseudomonadati</taxon>
        <taxon>Bacteroidota</taxon>
        <taxon>Cytophagia</taxon>
        <taxon>Cytophagales</taxon>
        <taxon>Hymenobacteraceae</taxon>
        <taxon>Pontibacter</taxon>
    </lineage>
</organism>
<feature type="signal peptide" evidence="1">
    <location>
        <begin position="1"/>
        <end position="26"/>
    </location>
</feature>
<name>A0A923N6W1_9BACT</name>
<dbReference type="AlphaFoldDB" id="A0A923N6W1"/>
<keyword evidence="3" id="KW-1185">Reference proteome</keyword>
<dbReference type="Proteomes" id="UP000603640">
    <property type="component" value="Unassembled WGS sequence"/>
</dbReference>
<evidence type="ECO:0000313" key="2">
    <source>
        <dbReference type="EMBL" id="MBC5991595.1"/>
    </source>
</evidence>
<evidence type="ECO:0000256" key="1">
    <source>
        <dbReference type="SAM" id="SignalP"/>
    </source>
</evidence>
<reference evidence="2" key="1">
    <citation type="submission" date="2020-08" db="EMBL/GenBank/DDBJ databases">
        <title>Pontibacter sp. SD6 16S ribosomal RNA gene Genome sequencing and assembly.</title>
        <authorList>
            <person name="Kang M."/>
        </authorList>
    </citation>
    <scope>NUCLEOTIDE SEQUENCE</scope>
    <source>
        <strain evidence="2">SD6</strain>
    </source>
</reference>
<dbReference type="EMBL" id="JACRVF010000001">
    <property type="protein sequence ID" value="MBC5991595.1"/>
    <property type="molecule type" value="Genomic_DNA"/>
</dbReference>
<evidence type="ECO:0000313" key="3">
    <source>
        <dbReference type="Proteomes" id="UP000603640"/>
    </source>
</evidence>
<protein>
    <submittedName>
        <fullName evidence="2">DUF481 domain-containing protein</fullName>
    </submittedName>
</protein>
<dbReference type="Pfam" id="PF04338">
    <property type="entry name" value="DUF481"/>
    <property type="match status" value="1"/>
</dbReference>